<dbReference type="GO" id="GO:0043001">
    <property type="term" value="P:Golgi to plasma membrane protein transport"/>
    <property type="evidence" value="ECO:0007669"/>
    <property type="project" value="TreeGrafter"/>
</dbReference>
<comment type="caution">
    <text evidence="11">The sequence shown here is derived from an EMBL/GenBank/DDBJ whole genome shotgun (WGS) entry which is preliminary data.</text>
</comment>
<dbReference type="VEuPathDB" id="CryptoDB:cand_006690"/>
<dbReference type="GO" id="GO:0005789">
    <property type="term" value="C:endoplasmic reticulum membrane"/>
    <property type="evidence" value="ECO:0007669"/>
    <property type="project" value="UniProtKB-SubCell"/>
</dbReference>
<keyword evidence="12" id="KW-1185">Reference proteome</keyword>
<evidence type="ECO:0000256" key="10">
    <source>
        <dbReference type="ARBA" id="ARBA00023170"/>
    </source>
</evidence>
<evidence type="ECO:0000256" key="2">
    <source>
        <dbReference type="ARBA" id="ARBA00005619"/>
    </source>
</evidence>
<evidence type="ECO:0000256" key="4">
    <source>
        <dbReference type="ARBA" id="ARBA00022692"/>
    </source>
</evidence>
<dbReference type="GO" id="GO:0003924">
    <property type="term" value="F:GTPase activity"/>
    <property type="evidence" value="ECO:0007669"/>
    <property type="project" value="TreeGrafter"/>
</dbReference>
<gene>
    <name evidence="11" type="ORF">cand_006690</name>
</gene>
<organism evidence="11 12">
    <name type="scientific">Cryptosporidium andersoni</name>
    <dbReference type="NCBI Taxonomy" id="117008"/>
    <lineage>
        <taxon>Eukaryota</taxon>
        <taxon>Sar</taxon>
        <taxon>Alveolata</taxon>
        <taxon>Apicomplexa</taxon>
        <taxon>Conoidasida</taxon>
        <taxon>Coccidia</taxon>
        <taxon>Eucoccidiorida</taxon>
        <taxon>Eimeriorina</taxon>
        <taxon>Cryptosporidiidae</taxon>
        <taxon>Cryptosporidium</taxon>
    </lineage>
</organism>
<evidence type="ECO:0000256" key="6">
    <source>
        <dbReference type="ARBA" id="ARBA00022824"/>
    </source>
</evidence>
<keyword evidence="10" id="KW-0675">Receptor</keyword>
<comment type="subcellular location">
    <subcellularLocation>
        <location evidence="1">Endoplasmic reticulum membrane</location>
        <topology evidence="1">Single-pass membrane protein</topology>
    </subcellularLocation>
</comment>
<evidence type="ECO:0000256" key="3">
    <source>
        <dbReference type="ARBA" id="ARBA00020256"/>
    </source>
</evidence>
<keyword evidence="5" id="KW-0547">Nucleotide-binding</keyword>
<protein>
    <recommendedName>
        <fullName evidence="3">Signal recognition particle receptor subunit beta</fullName>
    </recommendedName>
</protein>
<dbReference type="GO" id="GO:0034067">
    <property type="term" value="P:protein localization to Golgi apparatus"/>
    <property type="evidence" value="ECO:0007669"/>
    <property type="project" value="TreeGrafter"/>
</dbReference>
<name>A0A1J4MQD0_9CRYT</name>
<comment type="similarity">
    <text evidence="2">Belongs to the SRP receptor beta subunit family.</text>
</comment>
<keyword evidence="6" id="KW-0256">Endoplasmic reticulum</keyword>
<evidence type="ECO:0000256" key="5">
    <source>
        <dbReference type="ARBA" id="ARBA00022741"/>
    </source>
</evidence>
<dbReference type="GO" id="GO:0005525">
    <property type="term" value="F:GTP binding"/>
    <property type="evidence" value="ECO:0007669"/>
    <property type="project" value="UniProtKB-KW"/>
</dbReference>
<accession>A0A1J4MQD0</accession>
<keyword evidence="8" id="KW-0342">GTP-binding</keyword>
<dbReference type="GO" id="GO:0005794">
    <property type="term" value="C:Golgi apparatus"/>
    <property type="evidence" value="ECO:0007669"/>
    <property type="project" value="TreeGrafter"/>
</dbReference>
<sequence>MVWMIFAYFFVIVLSLSLLYSSRVFQFGLLLLRFVSSNISKTISNSKSKEKAIIILGPSGSGKTTFFYMIKNRKFQHTTISMKSNVMELNFPENILLIDIPGNTRIAKNEILRYIPITKAIIMMIDSTSKSSFKECAELLYFVICEVIAKSISYSRDAHKQIKSTPIFIICNKNDLSTSRNESYIKEEIERIIDRIRNSQSLLVEKNTLGDLDNPFNFDNLPNIKVSIFKTSLLEYNEDVMMAIQKCLNFNSIH</sequence>
<dbReference type="Proteomes" id="UP000186804">
    <property type="component" value="Unassembled WGS sequence"/>
</dbReference>
<dbReference type="InterPro" id="IPR027417">
    <property type="entry name" value="P-loop_NTPase"/>
</dbReference>
<dbReference type="Pfam" id="PF09439">
    <property type="entry name" value="SRPRB"/>
    <property type="match status" value="1"/>
</dbReference>
<evidence type="ECO:0000256" key="1">
    <source>
        <dbReference type="ARBA" id="ARBA00004389"/>
    </source>
</evidence>
<dbReference type="Gene3D" id="3.40.50.300">
    <property type="entry name" value="P-loop containing nucleotide triphosphate hydrolases"/>
    <property type="match status" value="1"/>
</dbReference>
<dbReference type="PANTHER" id="PTHR45909:SF1">
    <property type="entry name" value="ADP-RIBOSYLATION FACTOR-RELATED PROTEIN 1"/>
    <property type="match status" value="1"/>
</dbReference>
<dbReference type="OrthoDB" id="41266at2759"/>
<evidence type="ECO:0000313" key="11">
    <source>
        <dbReference type="EMBL" id="OII76271.1"/>
    </source>
</evidence>
<keyword evidence="9" id="KW-0472">Membrane</keyword>
<dbReference type="RefSeq" id="XP_067068117.1">
    <property type="nucleotide sequence ID" value="XM_067210910.1"/>
</dbReference>
<reference evidence="11 12" key="1">
    <citation type="submission" date="2016-10" db="EMBL/GenBank/DDBJ databases">
        <title>Reductive evolution of mitochondrial metabolism and differential evolution of invasion-related proteins in Cryptosporidium.</title>
        <authorList>
            <person name="Liu S."/>
            <person name="Roellig D.M."/>
            <person name="Guo Y."/>
            <person name="Li N."/>
            <person name="Frace M.A."/>
            <person name="Tang K."/>
            <person name="Zhang L."/>
            <person name="Feng Y."/>
            <person name="Xiao L."/>
        </authorList>
    </citation>
    <scope>NUCLEOTIDE SEQUENCE [LARGE SCALE GENOMIC DNA]</scope>
    <source>
        <strain evidence="11">30847</strain>
    </source>
</reference>
<dbReference type="GeneID" id="92364854"/>
<dbReference type="PANTHER" id="PTHR45909">
    <property type="entry name" value="ADP-RIBOSYLATION FACTOR-RELATED PROTEIN 1"/>
    <property type="match status" value="1"/>
</dbReference>
<dbReference type="InterPro" id="IPR019009">
    <property type="entry name" value="SRP_receptor_beta_su"/>
</dbReference>
<proteinExistence type="inferred from homology"/>
<evidence type="ECO:0000256" key="9">
    <source>
        <dbReference type="ARBA" id="ARBA00023136"/>
    </source>
</evidence>
<dbReference type="GO" id="GO:0006886">
    <property type="term" value="P:intracellular protein transport"/>
    <property type="evidence" value="ECO:0007669"/>
    <property type="project" value="TreeGrafter"/>
</dbReference>
<dbReference type="AlphaFoldDB" id="A0A1J4MQD0"/>
<evidence type="ECO:0000256" key="7">
    <source>
        <dbReference type="ARBA" id="ARBA00022989"/>
    </source>
</evidence>
<dbReference type="EMBL" id="LRBS01000067">
    <property type="protein sequence ID" value="OII76271.1"/>
    <property type="molecule type" value="Genomic_DNA"/>
</dbReference>
<dbReference type="SUPFAM" id="SSF52540">
    <property type="entry name" value="P-loop containing nucleoside triphosphate hydrolases"/>
    <property type="match status" value="1"/>
</dbReference>
<dbReference type="InterPro" id="IPR024156">
    <property type="entry name" value="Small_GTPase_ARF"/>
</dbReference>
<evidence type="ECO:0000256" key="8">
    <source>
        <dbReference type="ARBA" id="ARBA00023134"/>
    </source>
</evidence>
<keyword evidence="7" id="KW-1133">Transmembrane helix</keyword>
<evidence type="ECO:0000313" key="12">
    <source>
        <dbReference type="Proteomes" id="UP000186804"/>
    </source>
</evidence>
<keyword evidence="4" id="KW-0812">Transmembrane</keyword>